<dbReference type="PANTHER" id="PTHR43706">
    <property type="entry name" value="NADH DEHYDROGENASE"/>
    <property type="match status" value="1"/>
</dbReference>
<dbReference type="AlphaFoldDB" id="A0A9P6XTW5"/>
<organism evidence="11 12">
    <name type="scientific">Rhizopus delemar</name>
    <dbReference type="NCBI Taxonomy" id="936053"/>
    <lineage>
        <taxon>Eukaryota</taxon>
        <taxon>Fungi</taxon>
        <taxon>Fungi incertae sedis</taxon>
        <taxon>Mucoromycota</taxon>
        <taxon>Mucoromycotina</taxon>
        <taxon>Mucoromycetes</taxon>
        <taxon>Mucorales</taxon>
        <taxon>Mucorineae</taxon>
        <taxon>Rhizopodaceae</taxon>
        <taxon>Rhizopus</taxon>
    </lineage>
</organism>
<dbReference type="Proteomes" id="UP000740926">
    <property type="component" value="Unassembled WGS sequence"/>
</dbReference>
<keyword evidence="12" id="KW-1185">Reference proteome</keyword>
<comment type="caution">
    <text evidence="11">The sequence shown here is derived from an EMBL/GenBank/DDBJ whole genome shotgun (WGS) entry which is preliminary data.</text>
</comment>
<dbReference type="Pfam" id="PF07992">
    <property type="entry name" value="Pyr_redox_2"/>
    <property type="match status" value="1"/>
</dbReference>
<proteinExistence type="inferred from homology"/>
<feature type="region of interest" description="Disordered" evidence="9">
    <location>
        <begin position="85"/>
        <end position="106"/>
    </location>
</feature>
<evidence type="ECO:0000256" key="9">
    <source>
        <dbReference type="SAM" id="MobiDB-lite"/>
    </source>
</evidence>
<evidence type="ECO:0000256" key="7">
    <source>
        <dbReference type="ARBA" id="ARBA00047599"/>
    </source>
</evidence>
<dbReference type="PANTHER" id="PTHR43706:SF47">
    <property type="entry name" value="EXTERNAL NADH-UBIQUINONE OXIDOREDUCTASE 1, MITOCHONDRIAL-RELATED"/>
    <property type="match status" value="1"/>
</dbReference>
<dbReference type="InterPro" id="IPR045024">
    <property type="entry name" value="NDH-2"/>
</dbReference>
<evidence type="ECO:0000256" key="6">
    <source>
        <dbReference type="ARBA" id="ARBA00023027"/>
    </source>
</evidence>
<feature type="compositionally biased region" description="Basic residues" evidence="9">
    <location>
        <begin position="91"/>
        <end position="106"/>
    </location>
</feature>
<keyword evidence="3" id="KW-0285">Flavoprotein</keyword>
<dbReference type="GO" id="GO:0050136">
    <property type="term" value="F:NADH dehydrogenase (quinone) (non-electrogenic) activity"/>
    <property type="evidence" value="ECO:0007669"/>
    <property type="project" value="UniProtKB-EC"/>
</dbReference>
<accession>A0A9P6XTW5</accession>
<evidence type="ECO:0000256" key="4">
    <source>
        <dbReference type="ARBA" id="ARBA00022827"/>
    </source>
</evidence>
<sequence length="106" mass="11927">MSRERVPHLVVVGGGFAGLWATRALARERIRITLVDRRNHHLFQPLLYPVATAGLSAPDIAAPLRHILGHQRNVEVRLGEVHAGLRQPAAGHRRHPRLLRQRPMGR</sequence>
<dbReference type="SUPFAM" id="SSF51905">
    <property type="entry name" value="FAD/NAD(P)-binding domain"/>
    <property type="match status" value="1"/>
</dbReference>
<evidence type="ECO:0000256" key="3">
    <source>
        <dbReference type="ARBA" id="ARBA00022630"/>
    </source>
</evidence>
<evidence type="ECO:0000256" key="1">
    <source>
        <dbReference type="ARBA" id="ARBA00005272"/>
    </source>
</evidence>
<keyword evidence="6" id="KW-0520">NAD</keyword>
<feature type="domain" description="FAD/NAD(P)-binding" evidence="10">
    <location>
        <begin position="8"/>
        <end position="80"/>
    </location>
</feature>
<evidence type="ECO:0000256" key="8">
    <source>
        <dbReference type="ARBA" id="ARBA00049010"/>
    </source>
</evidence>
<dbReference type="InterPro" id="IPR023753">
    <property type="entry name" value="FAD/NAD-binding_dom"/>
</dbReference>
<protein>
    <recommendedName>
        <fullName evidence="2">NADH:ubiquinone reductase (non-electrogenic)</fullName>
        <ecNumber evidence="2">1.6.5.9</ecNumber>
    </recommendedName>
</protein>
<evidence type="ECO:0000259" key="10">
    <source>
        <dbReference type="Pfam" id="PF07992"/>
    </source>
</evidence>
<keyword evidence="5" id="KW-0560">Oxidoreductase</keyword>
<name>A0A9P6XTW5_9FUNG</name>
<comment type="catalytic activity">
    <reaction evidence="7">
        <text>a quinone + NADH + H(+) = a quinol + NAD(+)</text>
        <dbReference type="Rhea" id="RHEA:46160"/>
        <dbReference type="ChEBI" id="CHEBI:15378"/>
        <dbReference type="ChEBI" id="CHEBI:24646"/>
        <dbReference type="ChEBI" id="CHEBI:57540"/>
        <dbReference type="ChEBI" id="CHEBI:57945"/>
        <dbReference type="ChEBI" id="CHEBI:132124"/>
        <dbReference type="EC" id="1.6.5.9"/>
    </reaction>
</comment>
<evidence type="ECO:0000256" key="5">
    <source>
        <dbReference type="ARBA" id="ARBA00023002"/>
    </source>
</evidence>
<dbReference type="Gene3D" id="3.50.50.100">
    <property type="match status" value="1"/>
</dbReference>
<dbReference type="EMBL" id="JAANIU010010218">
    <property type="protein sequence ID" value="KAG1532059.1"/>
    <property type="molecule type" value="Genomic_DNA"/>
</dbReference>
<evidence type="ECO:0000313" key="12">
    <source>
        <dbReference type="Proteomes" id="UP000740926"/>
    </source>
</evidence>
<keyword evidence="4" id="KW-0274">FAD</keyword>
<evidence type="ECO:0000313" key="11">
    <source>
        <dbReference type="EMBL" id="KAG1532059.1"/>
    </source>
</evidence>
<gene>
    <name evidence="11" type="ORF">G6F50_016370</name>
</gene>
<comment type="catalytic activity">
    <reaction evidence="8">
        <text>a ubiquinone + NADH + H(+) = a ubiquinol + NAD(+)</text>
        <dbReference type="Rhea" id="RHEA:23152"/>
        <dbReference type="Rhea" id="RHEA-COMP:9565"/>
        <dbReference type="Rhea" id="RHEA-COMP:9566"/>
        <dbReference type="ChEBI" id="CHEBI:15378"/>
        <dbReference type="ChEBI" id="CHEBI:16389"/>
        <dbReference type="ChEBI" id="CHEBI:17976"/>
        <dbReference type="ChEBI" id="CHEBI:57540"/>
        <dbReference type="ChEBI" id="CHEBI:57945"/>
    </reaction>
</comment>
<reference evidence="11 12" key="1">
    <citation type="journal article" date="2020" name="Microb. Genom.">
        <title>Genetic diversity of clinical and environmental Mucorales isolates obtained from an investigation of mucormycosis cases among solid organ transplant recipients.</title>
        <authorList>
            <person name="Nguyen M.H."/>
            <person name="Kaul D."/>
            <person name="Muto C."/>
            <person name="Cheng S.J."/>
            <person name="Richter R.A."/>
            <person name="Bruno V.M."/>
            <person name="Liu G."/>
            <person name="Beyhan S."/>
            <person name="Sundermann A.J."/>
            <person name="Mounaud S."/>
            <person name="Pasculle A.W."/>
            <person name="Nierman W.C."/>
            <person name="Driscoll E."/>
            <person name="Cumbie R."/>
            <person name="Clancy C.J."/>
            <person name="Dupont C.L."/>
        </authorList>
    </citation>
    <scope>NUCLEOTIDE SEQUENCE [LARGE SCALE GENOMIC DNA]</scope>
    <source>
        <strain evidence="11 12">GL24</strain>
    </source>
</reference>
<dbReference type="EC" id="1.6.5.9" evidence="2"/>
<dbReference type="InterPro" id="IPR036188">
    <property type="entry name" value="FAD/NAD-bd_sf"/>
</dbReference>
<evidence type="ECO:0000256" key="2">
    <source>
        <dbReference type="ARBA" id="ARBA00012637"/>
    </source>
</evidence>
<comment type="similarity">
    <text evidence="1">Belongs to the NADH dehydrogenase family.</text>
</comment>